<gene>
    <name evidence="2" type="ORF">FGO68_gene10838</name>
</gene>
<keyword evidence="3" id="KW-1185">Reference proteome</keyword>
<keyword evidence="1" id="KW-0472">Membrane</keyword>
<dbReference type="EMBL" id="RRYP01018232">
    <property type="protein sequence ID" value="TNV73717.1"/>
    <property type="molecule type" value="Genomic_DNA"/>
</dbReference>
<evidence type="ECO:0000313" key="3">
    <source>
        <dbReference type="Proteomes" id="UP000785679"/>
    </source>
</evidence>
<feature type="transmembrane region" description="Helical" evidence="1">
    <location>
        <begin position="361"/>
        <end position="385"/>
    </location>
</feature>
<name>A0A8J8NEF6_HALGN</name>
<comment type="caution">
    <text evidence="2">The sequence shown here is derived from an EMBL/GenBank/DDBJ whole genome shotgun (WGS) entry which is preliminary data.</text>
</comment>
<sequence length="577" mass="66844">MAEEGGITFMLKAGTFVQGSMQPQQNFSLGINQTSIQITIGFPLAFFSGLSVVTNLWAQSAIANIYSIFDNLSFLSVVLLVDAYYPYYLQFILKLVFQMSQFNIFPYNGWEKQYLEFGDDVQEAPGETFEQLGIQSYNFIYNSDPALQAYLLLFGFYISSNFLRLLTMKIPELHRLQAISWVNENLFQKSINLFFMVTKQFYLQLSIGSIIHLQKVDYTKPGEAVASYYAFIFGSLVVAFPICCSLLWWFMSPLKSRIWCQSIFQIGSPRDIRYSPKEVLNIWRMLFTALSLTLLTEQPIIQLFVLSILSLLTCLQKGLSARELFQEIIQLSFILCTLHQTELSAKIGFEEEVKEESELVGQFQIFIIGIALITQLIPLILNVIVGICRFQWWTREGVQTIIEIAREWHHIKQQLTSNKVLFINCEPHSGQIQYFPLKHVKKDAQFHFRFIEKIQVIHPRMKFHLKQKMDSTPQQAKKQNNFFEFDEAFHKQPQESPNSFSESLKAEEFSKNIDQSQVTPFGSPMVHKFIDLNNSHKGNALQTLKMSLRKSIVDVGRQMIKPKENYKVLDWYGTQNE</sequence>
<organism evidence="2 3">
    <name type="scientific">Halteria grandinella</name>
    <dbReference type="NCBI Taxonomy" id="5974"/>
    <lineage>
        <taxon>Eukaryota</taxon>
        <taxon>Sar</taxon>
        <taxon>Alveolata</taxon>
        <taxon>Ciliophora</taxon>
        <taxon>Intramacronucleata</taxon>
        <taxon>Spirotrichea</taxon>
        <taxon>Stichotrichia</taxon>
        <taxon>Sporadotrichida</taxon>
        <taxon>Halteriidae</taxon>
        <taxon>Halteria</taxon>
    </lineage>
</organism>
<keyword evidence="1" id="KW-0812">Transmembrane</keyword>
<feature type="transmembrane region" description="Helical" evidence="1">
    <location>
        <begin position="228"/>
        <end position="251"/>
    </location>
</feature>
<accession>A0A8J8NEF6</accession>
<evidence type="ECO:0000313" key="2">
    <source>
        <dbReference type="EMBL" id="TNV73717.1"/>
    </source>
</evidence>
<proteinExistence type="predicted"/>
<dbReference type="AlphaFoldDB" id="A0A8J8NEF6"/>
<feature type="transmembrane region" description="Helical" evidence="1">
    <location>
        <begin position="36"/>
        <end position="58"/>
    </location>
</feature>
<feature type="transmembrane region" description="Helical" evidence="1">
    <location>
        <begin position="285"/>
        <end position="312"/>
    </location>
</feature>
<reference evidence="2" key="1">
    <citation type="submission" date="2019-06" db="EMBL/GenBank/DDBJ databases">
        <authorList>
            <person name="Zheng W."/>
        </authorList>
    </citation>
    <scope>NUCLEOTIDE SEQUENCE</scope>
    <source>
        <strain evidence="2">QDHG01</strain>
    </source>
</reference>
<feature type="transmembrane region" description="Helical" evidence="1">
    <location>
        <begin position="65"/>
        <end position="85"/>
    </location>
</feature>
<feature type="transmembrane region" description="Helical" evidence="1">
    <location>
        <begin position="147"/>
        <end position="166"/>
    </location>
</feature>
<dbReference type="Proteomes" id="UP000785679">
    <property type="component" value="Unassembled WGS sequence"/>
</dbReference>
<evidence type="ECO:0000256" key="1">
    <source>
        <dbReference type="SAM" id="Phobius"/>
    </source>
</evidence>
<keyword evidence="1" id="KW-1133">Transmembrane helix</keyword>
<evidence type="ECO:0008006" key="4">
    <source>
        <dbReference type="Google" id="ProtNLM"/>
    </source>
</evidence>
<protein>
    <recommendedName>
        <fullName evidence="4">Transmembrane protein</fullName>
    </recommendedName>
</protein>